<evidence type="ECO:0000313" key="12">
    <source>
        <dbReference type="EMBL" id="SVB06407.1"/>
    </source>
</evidence>
<evidence type="ECO:0000256" key="7">
    <source>
        <dbReference type="ARBA" id="ARBA00022989"/>
    </source>
</evidence>
<keyword evidence="6" id="KW-0653">Protein transport</keyword>
<evidence type="ECO:0000256" key="4">
    <source>
        <dbReference type="ARBA" id="ARBA00022475"/>
    </source>
</evidence>
<dbReference type="GO" id="GO:0005886">
    <property type="term" value="C:plasma membrane"/>
    <property type="evidence" value="ECO:0007669"/>
    <property type="project" value="UniProtKB-SubCell"/>
</dbReference>
<keyword evidence="3" id="KW-0813">Transport</keyword>
<dbReference type="PANTHER" id="PTHR34182:SF1">
    <property type="entry name" value="PROTEIN-EXPORT MEMBRANE PROTEIN SECG"/>
    <property type="match status" value="1"/>
</dbReference>
<evidence type="ECO:0000256" key="5">
    <source>
        <dbReference type="ARBA" id="ARBA00022692"/>
    </source>
</evidence>
<dbReference type="PANTHER" id="PTHR34182">
    <property type="entry name" value="PROTEIN-EXPORT MEMBRANE PROTEIN SECG"/>
    <property type="match status" value="1"/>
</dbReference>
<feature type="region of interest" description="Disordered" evidence="10">
    <location>
        <begin position="99"/>
        <end position="127"/>
    </location>
</feature>
<dbReference type="AlphaFoldDB" id="A0A382AZM6"/>
<dbReference type="GO" id="GO:0065002">
    <property type="term" value="P:intracellular protein transmembrane transport"/>
    <property type="evidence" value="ECO:0007669"/>
    <property type="project" value="TreeGrafter"/>
</dbReference>
<dbReference type="NCBIfam" id="TIGR00810">
    <property type="entry name" value="secG"/>
    <property type="match status" value="1"/>
</dbReference>
<comment type="similarity">
    <text evidence="2">Belongs to the SecG family.</text>
</comment>
<organism evidence="12">
    <name type="scientific">marine metagenome</name>
    <dbReference type="NCBI Taxonomy" id="408172"/>
    <lineage>
        <taxon>unclassified sequences</taxon>
        <taxon>metagenomes</taxon>
        <taxon>ecological metagenomes</taxon>
    </lineage>
</organism>
<evidence type="ECO:0000256" key="11">
    <source>
        <dbReference type="SAM" id="Phobius"/>
    </source>
</evidence>
<gene>
    <name evidence="12" type="ORF">METZ01_LOCUS159261</name>
</gene>
<evidence type="ECO:0000256" key="8">
    <source>
        <dbReference type="ARBA" id="ARBA00023010"/>
    </source>
</evidence>
<dbReference type="Pfam" id="PF03840">
    <property type="entry name" value="SecG"/>
    <property type="match status" value="1"/>
</dbReference>
<dbReference type="GO" id="GO:0009306">
    <property type="term" value="P:protein secretion"/>
    <property type="evidence" value="ECO:0007669"/>
    <property type="project" value="InterPro"/>
</dbReference>
<keyword evidence="7 11" id="KW-1133">Transmembrane helix</keyword>
<evidence type="ECO:0000256" key="9">
    <source>
        <dbReference type="ARBA" id="ARBA00023136"/>
    </source>
</evidence>
<evidence type="ECO:0000256" key="6">
    <source>
        <dbReference type="ARBA" id="ARBA00022927"/>
    </source>
</evidence>
<keyword evidence="5 11" id="KW-0812">Transmembrane</keyword>
<keyword evidence="8" id="KW-0811">Translocation</keyword>
<dbReference type="GO" id="GO:0043952">
    <property type="term" value="P:protein transport by the Sec complex"/>
    <property type="evidence" value="ECO:0007669"/>
    <property type="project" value="TreeGrafter"/>
</dbReference>
<dbReference type="EMBL" id="UINC01027339">
    <property type="protein sequence ID" value="SVB06407.1"/>
    <property type="molecule type" value="Genomic_DNA"/>
</dbReference>
<dbReference type="InterPro" id="IPR004692">
    <property type="entry name" value="SecG"/>
</dbReference>
<keyword evidence="9 11" id="KW-0472">Membrane</keyword>
<evidence type="ECO:0000256" key="10">
    <source>
        <dbReference type="SAM" id="MobiDB-lite"/>
    </source>
</evidence>
<name>A0A382AZM6_9ZZZZ</name>
<keyword evidence="4" id="KW-1003">Cell membrane</keyword>
<proteinExistence type="inferred from homology"/>
<reference evidence="12" key="1">
    <citation type="submission" date="2018-05" db="EMBL/GenBank/DDBJ databases">
        <authorList>
            <person name="Lanie J.A."/>
            <person name="Ng W.-L."/>
            <person name="Kazmierczak K.M."/>
            <person name="Andrzejewski T.M."/>
            <person name="Davidsen T.M."/>
            <person name="Wayne K.J."/>
            <person name="Tettelin H."/>
            <person name="Glass J.I."/>
            <person name="Rusch D."/>
            <person name="Podicherti R."/>
            <person name="Tsui H.-C.T."/>
            <person name="Winkler M.E."/>
        </authorList>
    </citation>
    <scope>NUCLEOTIDE SEQUENCE</scope>
</reference>
<evidence type="ECO:0000256" key="1">
    <source>
        <dbReference type="ARBA" id="ARBA00004651"/>
    </source>
</evidence>
<feature type="transmembrane region" description="Helical" evidence="11">
    <location>
        <begin position="55"/>
        <end position="74"/>
    </location>
</feature>
<dbReference type="GO" id="GO:0015450">
    <property type="term" value="F:protein-transporting ATPase activity"/>
    <property type="evidence" value="ECO:0007669"/>
    <property type="project" value="InterPro"/>
</dbReference>
<sequence length="127" mass="12913">MYTILLTLLVLDGLFLGVIVLLQSGKGGGLAAMGGSGTATDGILGGRQATTMLTRGTWITGSAFMGLALILSIMSSRAQLPESILRQDVAPVMPAAQPILPSLNESGDAGEGSQEATDVPPNDEGND</sequence>
<evidence type="ECO:0008006" key="13">
    <source>
        <dbReference type="Google" id="ProtNLM"/>
    </source>
</evidence>
<comment type="subcellular location">
    <subcellularLocation>
        <location evidence="1">Cell membrane</location>
        <topology evidence="1">Multi-pass membrane protein</topology>
    </subcellularLocation>
</comment>
<evidence type="ECO:0000256" key="3">
    <source>
        <dbReference type="ARBA" id="ARBA00022448"/>
    </source>
</evidence>
<accession>A0A382AZM6</accession>
<dbReference type="PRINTS" id="PR01651">
    <property type="entry name" value="SECGEXPORT"/>
</dbReference>
<protein>
    <recommendedName>
        <fullName evidence="13">Protein-export membrane protein SecG</fullName>
    </recommendedName>
</protein>
<evidence type="ECO:0000256" key="2">
    <source>
        <dbReference type="ARBA" id="ARBA00008445"/>
    </source>
</evidence>